<evidence type="ECO:0000313" key="2">
    <source>
        <dbReference type="EMBL" id="GAA0459547.1"/>
    </source>
</evidence>
<feature type="compositionally biased region" description="Basic and acidic residues" evidence="1">
    <location>
        <begin position="61"/>
        <end position="72"/>
    </location>
</feature>
<evidence type="ECO:0000256" key="1">
    <source>
        <dbReference type="SAM" id="MobiDB-lite"/>
    </source>
</evidence>
<evidence type="ECO:0000313" key="3">
    <source>
        <dbReference type="Proteomes" id="UP001499895"/>
    </source>
</evidence>
<keyword evidence="3" id="KW-1185">Reference proteome</keyword>
<sequence length="72" mass="7818">MAPPHDGPGTAPVPGTALGRKEHVKMGRKDFEEAGEPWDPQANQDQVTDPDTRVFGNGDVHSSHADDKDRED</sequence>
<dbReference type="EMBL" id="BAAAHB010000017">
    <property type="protein sequence ID" value="GAA0459547.1"/>
    <property type="molecule type" value="Genomic_DNA"/>
</dbReference>
<proteinExistence type="predicted"/>
<feature type="compositionally biased region" description="Basic and acidic residues" evidence="1">
    <location>
        <begin position="19"/>
        <end position="32"/>
    </location>
</feature>
<protein>
    <submittedName>
        <fullName evidence="2">Uncharacterized protein</fullName>
    </submittedName>
</protein>
<name>A0ABP3JP01_9ACTN</name>
<gene>
    <name evidence="2" type="ORF">GCM10009544_22630</name>
</gene>
<feature type="region of interest" description="Disordered" evidence="1">
    <location>
        <begin position="1"/>
        <end position="72"/>
    </location>
</feature>
<organism evidence="2 3">
    <name type="scientific">Streptomyces stramineus</name>
    <dbReference type="NCBI Taxonomy" id="173861"/>
    <lineage>
        <taxon>Bacteria</taxon>
        <taxon>Bacillati</taxon>
        <taxon>Actinomycetota</taxon>
        <taxon>Actinomycetes</taxon>
        <taxon>Kitasatosporales</taxon>
        <taxon>Streptomycetaceae</taxon>
        <taxon>Streptomyces</taxon>
    </lineage>
</organism>
<reference evidence="3" key="1">
    <citation type="journal article" date="2019" name="Int. J. Syst. Evol. Microbiol.">
        <title>The Global Catalogue of Microorganisms (GCM) 10K type strain sequencing project: providing services to taxonomists for standard genome sequencing and annotation.</title>
        <authorList>
            <consortium name="The Broad Institute Genomics Platform"/>
            <consortium name="The Broad Institute Genome Sequencing Center for Infectious Disease"/>
            <person name="Wu L."/>
            <person name="Ma J."/>
        </authorList>
    </citation>
    <scope>NUCLEOTIDE SEQUENCE [LARGE SCALE GENOMIC DNA]</scope>
    <source>
        <strain evidence="3">JCM 10649</strain>
    </source>
</reference>
<comment type="caution">
    <text evidence="2">The sequence shown here is derived from an EMBL/GenBank/DDBJ whole genome shotgun (WGS) entry which is preliminary data.</text>
</comment>
<dbReference type="Proteomes" id="UP001499895">
    <property type="component" value="Unassembled WGS sequence"/>
</dbReference>
<accession>A0ABP3JP01</accession>